<dbReference type="PANTHER" id="PTHR43060:SF15">
    <property type="entry name" value="3-HYDROXYISOBUTYRATE DEHYDROGENASE-LIKE 1, MITOCHONDRIAL-RELATED"/>
    <property type="match status" value="1"/>
</dbReference>
<evidence type="ECO:0000259" key="7">
    <source>
        <dbReference type="Pfam" id="PF14833"/>
    </source>
</evidence>
<comment type="caution">
    <text evidence="8">The sequence shown here is derived from an EMBL/GenBank/DDBJ whole genome shotgun (WGS) entry which is preliminary data.</text>
</comment>
<dbReference type="GO" id="GO:0016491">
    <property type="term" value="F:oxidoreductase activity"/>
    <property type="evidence" value="ECO:0007669"/>
    <property type="project" value="UniProtKB-KW"/>
</dbReference>
<dbReference type="PANTHER" id="PTHR43060">
    <property type="entry name" value="3-HYDROXYISOBUTYRATE DEHYDROGENASE-LIKE 1, MITOCHONDRIAL-RELATED"/>
    <property type="match status" value="1"/>
</dbReference>
<feature type="domain" description="6-phosphogluconate dehydrogenase NADP-binding" evidence="6">
    <location>
        <begin position="8"/>
        <end position="167"/>
    </location>
</feature>
<name>A0A233SWG8_STRDA</name>
<dbReference type="Gene3D" id="3.40.50.720">
    <property type="entry name" value="NAD(P)-binding Rossmann-like Domain"/>
    <property type="match status" value="1"/>
</dbReference>
<dbReference type="SUPFAM" id="SSF51735">
    <property type="entry name" value="NAD(P)-binding Rossmann-fold domains"/>
    <property type="match status" value="1"/>
</dbReference>
<keyword evidence="2" id="KW-0560">Oxidoreductase</keyword>
<keyword evidence="3" id="KW-0520">NAD</keyword>
<evidence type="ECO:0000256" key="5">
    <source>
        <dbReference type="SAM" id="MobiDB-lite"/>
    </source>
</evidence>
<feature type="domain" description="3-hydroxyisobutyrate dehydrogenase-like NAD-binding" evidence="7">
    <location>
        <begin position="171"/>
        <end position="296"/>
    </location>
</feature>
<accession>A0A233SWG8</accession>
<dbReference type="GO" id="GO:0051287">
    <property type="term" value="F:NAD binding"/>
    <property type="evidence" value="ECO:0007669"/>
    <property type="project" value="InterPro"/>
</dbReference>
<dbReference type="EMBL" id="MCGQ01000004">
    <property type="protein sequence ID" value="OXY99976.1"/>
    <property type="molecule type" value="Genomic_DNA"/>
</dbReference>
<protein>
    <submittedName>
        <fullName evidence="8">Oxidoreductase</fullName>
    </submittedName>
</protein>
<dbReference type="InterPro" id="IPR029154">
    <property type="entry name" value="HIBADH-like_NADP-bd"/>
</dbReference>
<evidence type="ECO:0000313" key="9">
    <source>
        <dbReference type="Proteomes" id="UP000215483"/>
    </source>
</evidence>
<dbReference type="InterPro" id="IPR036291">
    <property type="entry name" value="NAD(P)-bd_dom_sf"/>
</dbReference>
<gene>
    <name evidence="8" type="ORF">BEK98_01930</name>
</gene>
<proteinExistence type="inferred from homology"/>
<dbReference type="InterPro" id="IPR013328">
    <property type="entry name" value="6PGD_dom2"/>
</dbReference>
<dbReference type="InterPro" id="IPR002204">
    <property type="entry name" value="3-OH-isobutyrate_DH-rel_CS"/>
</dbReference>
<comment type="similarity">
    <text evidence="1">Belongs to the HIBADH-related family.</text>
</comment>
<dbReference type="SUPFAM" id="SSF48179">
    <property type="entry name" value="6-phosphogluconate dehydrogenase C-terminal domain-like"/>
    <property type="match status" value="1"/>
</dbReference>
<reference evidence="8 9" key="1">
    <citation type="submission" date="2016-07" db="EMBL/GenBank/DDBJ databases">
        <title>Draft genome of Streptomyces diastatochromogenes.</title>
        <authorList>
            <person name="Podduturi R."/>
            <person name="Lukassen M.B."/>
            <person name="Clausen N."/>
            <person name="Nielsen J.L."/>
            <person name="Jorgensen N.O."/>
        </authorList>
    </citation>
    <scope>NUCLEOTIDE SEQUENCE [LARGE SCALE GENOMIC DNA]</scope>
    <source>
        <strain evidence="8 9">DSM 40608</strain>
    </source>
</reference>
<evidence type="ECO:0000256" key="1">
    <source>
        <dbReference type="ARBA" id="ARBA00009080"/>
    </source>
</evidence>
<dbReference type="GO" id="GO:0016054">
    <property type="term" value="P:organic acid catabolic process"/>
    <property type="evidence" value="ECO:0007669"/>
    <property type="project" value="UniProtKB-ARBA"/>
</dbReference>
<feature type="region of interest" description="Disordered" evidence="5">
    <location>
        <begin position="290"/>
        <end position="315"/>
    </location>
</feature>
<evidence type="ECO:0000256" key="2">
    <source>
        <dbReference type="ARBA" id="ARBA00023002"/>
    </source>
</evidence>
<keyword evidence="9" id="KW-1185">Reference proteome</keyword>
<dbReference type="GO" id="GO:0050661">
    <property type="term" value="F:NADP binding"/>
    <property type="evidence" value="ECO:0007669"/>
    <property type="project" value="InterPro"/>
</dbReference>
<dbReference type="PROSITE" id="PS00895">
    <property type="entry name" value="3_HYDROXYISOBUT_DH"/>
    <property type="match status" value="1"/>
</dbReference>
<dbReference type="InterPro" id="IPR015815">
    <property type="entry name" value="HIBADH-related"/>
</dbReference>
<evidence type="ECO:0000256" key="4">
    <source>
        <dbReference type="PIRSR" id="PIRSR000103-1"/>
    </source>
</evidence>
<dbReference type="Proteomes" id="UP000215483">
    <property type="component" value="Unassembled WGS sequence"/>
</dbReference>
<dbReference type="PIRSF" id="PIRSF000103">
    <property type="entry name" value="HIBADH"/>
    <property type="match status" value="1"/>
</dbReference>
<dbReference type="Pfam" id="PF14833">
    <property type="entry name" value="NAD_binding_11"/>
    <property type="match status" value="1"/>
</dbReference>
<dbReference type="InterPro" id="IPR006115">
    <property type="entry name" value="6PGDH_NADP-bd"/>
</dbReference>
<organism evidence="8 9">
    <name type="scientific">Streptomyces diastatochromogenes</name>
    <dbReference type="NCBI Taxonomy" id="42236"/>
    <lineage>
        <taxon>Bacteria</taxon>
        <taxon>Bacillati</taxon>
        <taxon>Actinomycetota</taxon>
        <taxon>Actinomycetes</taxon>
        <taxon>Kitasatosporales</taxon>
        <taxon>Streptomycetaceae</taxon>
        <taxon>Streptomyces</taxon>
    </lineage>
</organism>
<dbReference type="Pfam" id="PF03446">
    <property type="entry name" value="NAD_binding_2"/>
    <property type="match status" value="1"/>
</dbReference>
<dbReference type="RefSeq" id="WP_094214574.1">
    <property type="nucleotide sequence ID" value="NZ_MCGQ01000004.1"/>
</dbReference>
<dbReference type="AlphaFoldDB" id="A0A233SWG8"/>
<evidence type="ECO:0000256" key="3">
    <source>
        <dbReference type="ARBA" id="ARBA00023027"/>
    </source>
</evidence>
<sequence>MTPRPHTAVIGLGAMGLPMATHLSAHLPVTAYDISEPRLAQLAAANGTPAATPADAAVEADVVLLAVRDQQQVETALFGENGENGVTATLRPGATVILTSTVGPEAARATAARLADLGVHTVDAPVSGGPVRAGNGDLLIVVGADDKALDLARPVLDLLASTLTVVGPRPGDGQALKAINQLLAGVHIAAAAEALALARGLGLDPATVVESLRHGAAGSFMFADRGPRMVQAYEDGPDPEVKSRLDIFVKDMGIVTGVAKDAHVPVPLASAAQQLYLLGEAAGLAAHDDSSVVTVLSPKSPKSSKSPNSPEGGTR</sequence>
<feature type="active site" evidence="4">
    <location>
        <position position="177"/>
    </location>
</feature>
<dbReference type="InterPro" id="IPR008927">
    <property type="entry name" value="6-PGluconate_DH-like_C_sf"/>
</dbReference>
<evidence type="ECO:0000259" key="6">
    <source>
        <dbReference type="Pfam" id="PF03446"/>
    </source>
</evidence>
<dbReference type="Gene3D" id="1.10.1040.10">
    <property type="entry name" value="N-(1-d-carboxylethyl)-l-norvaline Dehydrogenase, domain 2"/>
    <property type="match status" value="1"/>
</dbReference>
<evidence type="ECO:0000313" key="8">
    <source>
        <dbReference type="EMBL" id="OXY99976.1"/>
    </source>
</evidence>
<dbReference type="OrthoDB" id="3185659at2"/>